<dbReference type="AlphaFoldDB" id="A0AAE3IU75"/>
<gene>
    <name evidence="2" type="ORF">OEV98_13635</name>
</gene>
<evidence type="ECO:0000313" key="3">
    <source>
        <dbReference type="Proteomes" id="UP001209318"/>
    </source>
</evidence>
<proteinExistence type="predicted"/>
<keyword evidence="1" id="KW-0472">Membrane</keyword>
<protein>
    <recommendedName>
        <fullName evidence="4">DUF4871 domain-containing protein</fullName>
    </recommendedName>
</protein>
<comment type="caution">
    <text evidence="2">The sequence shown here is derived from an EMBL/GenBank/DDBJ whole genome shotgun (WGS) entry which is preliminary data.</text>
</comment>
<dbReference type="Proteomes" id="UP001209318">
    <property type="component" value="Unassembled WGS sequence"/>
</dbReference>
<dbReference type="EMBL" id="JAOUSF010000004">
    <property type="protein sequence ID" value="MCU9614581.1"/>
    <property type="molecule type" value="Genomic_DNA"/>
</dbReference>
<name>A0AAE3IU75_9BACI</name>
<evidence type="ECO:0000256" key="1">
    <source>
        <dbReference type="SAM" id="Phobius"/>
    </source>
</evidence>
<keyword evidence="3" id="KW-1185">Reference proteome</keyword>
<keyword evidence="1" id="KW-1133">Transmembrane helix</keyword>
<sequence length="201" mass="23105">MEKELQSLRNSMDSTTHKGIHFSEIQKRKIRTALYQEELKGYRRLNPSIYLLTTFAVAIIVFLIYIDIFGGPIQQGAAPTIESTWQVRHGYEHDGKMLLEVFPDPTLSAGKPYGYLFHFTEPFVAYDGKTMEIYATQKETGDRIHVLPAEKITEPSVGYDSLEQFVATFEIPKSGIWKLMIYFDKEFYGDVVLFVDEASKQ</sequence>
<dbReference type="Gene3D" id="2.60.40.3830">
    <property type="match status" value="1"/>
</dbReference>
<feature type="transmembrane region" description="Helical" evidence="1">
    <location>
        <begin position="49"/>
        <end position="66"/>
    </location>
</feature>
<organism evidence="2 3">
    <name type="scientific">Perspicuibacillus lycopersici</name>
    <dbReference type="NCBI Taxonomy" id="1325689"/>
    <lineage>
        <taxon>Bacteria</taxon>
        <taxon>Bacillati</taxon>
        <taxon>Bacillota</taxon>
        <taxon>Bacilli</taxon>
        <taxon>Bacillales</taxon>
        <taxon>Bacillaceae</taxon>
        <taxon>Perspicuibacillus</taxon>
    </lineage>
</organism>
<keyword evidence="1" id="KW-0812">Transmembrane</keyword>
<evidence type="ECO:0008006" key="4">
    <source>
        <dbReference type="Google" id="ProtNLM"/>
    </source>
</evidence>
<accession>A0AAE3IU75</accession>
<dbReference type="RefSeq" id="WP_263073877.1">
    <property type="nucleotide sequence ID" value="NZ_JAOUSF010000004.1"/>
</dbReference>
<evidence type="ECO:0000313" key="2">
    <source>
        <dbReference type="EMBL" id="MCU9614581.1"/>
    </source>
</evidence>
<reference evidence="2" key="1">
    <citation type="submission" date="2022-10" db="EMBL/GenBank/DDBJ databases">
        <title>Description of Fervidibacillus gen. nov. in the family Fervidibacillaceae fam. nov. with two species, Fervidibacillus albus sp. nov., and Fervidibacillus halotolerans sp. nov., isolated from tidal flat sediments.</title>
        <authorList>
            <person name="Kwon K.K."/>
            <person name="Yang S.-H."/>
        </authorList>
    </citation>
    <scope>NUCLEOTIDE SEQUENCE</scope>
    <source>
        <strain evidence="2">JCM 19140</strain>
    </source>
</reference>